<dbReference type="OrthoDB" id="245563at2759"/>
<feature type="domain" description="Amidase" evidence="1">
    <location>
        <begin position="55"/>
        <end position="103"/>
    </location>
</feature>
<name>A0A7J7MB91_9MAGN</name>
<keyword evidence="3" id="KW-1185">Reference proteome</keyword>
<dbReference type="InterPro" id="IPR023631">
    <property type="entry name" value="Amidase_dom"/>
</dbReference>
<dbReference type="Pfam" id="PF01425">
    <property type="entry name" value="Amidase"/>
    <property type="match status" value="1"/>
</dbReference>
<dbReference type="SUPFAM" id="SSF75304">
    <property type="entry name" value="Amidase signature (AS) enzymes"/>
    <property type="match status" value="1"/>
</dbReference>
<dbReference type="Gene3D" id="3.90.1300.10">
    <property type="entry name" value="Amidase signature (AS) domain"/>
    <property type="match status" value="1"/>
</dbReference>
<sequence length="271" mass="29556">MLAFKKCTGPRAVTSVEMKLMGLWSNPGNFAGDGGPPLDLHLGLNPFVSYVGVVAGTDTGGSIRVPASYCGIFGFRPSHGVVSTTGVIPMAQSFDTVGWFARDPAILNQVGRLLLELPNEDPVKPSHIIIPDDCFQLLNIPSDRLTKVLTKSVEKLFGSQVLKHLIIGNYISDKIPSLKQFTDNGDKHRGYVPSLIALSNSMRSLQRSEFKTNHGEWVTVVKPDLGPGISERVWEAINSSDENIESCHSVKIELQTALTALLEVHVLNVWL</sequence>
<dbReference type="EMBL" id="JACGCM010001654">
    <property type="protein sequence ID" value="KAF6152156.1"/>
    <property type="molecule type" value="Genomic_DNA"/>
</dbReference>
<evidence type="ECO:0000313" key="2">
    <source>
        <dbReference type="EMBL" id="KAF6152156.1"/>
    </source>
</evidence>
<protein>
    <recommendedName>
        <fullName evidence="1">Amidase domain-containing protein</fullName>
    </recommendedName>
</protein>
<proteinExistence type="predicted"/>
<accession>A0A7J7MB91</accession>
<comment type="caution">
    <text evidence="2">The sequence shown here is derived from an EMBL/GenBank/DDBJ whole genome shotgun (WGS) entry which is preliminary data.</text>
</comment>
<reference evidence="2 3" key="1">
    <citation type="journal article" date="2020" name="IScience">
        <title>Genome Sequencing of the Endangered Kingdonia uniflora (Circaeasteraceae, Ranunculales) Reveals Potential Mechanisms of Evolutionary Specialization.</title>
        <authorList>
            <person name="Sun Y."/>
            <person name="Deng T."/>
            <person name="Zhang A."/>
            <person name="Moore M.J."/>
            <person name="Landis J.B."/>
            <person name="Lin N."/>
            <person name="Zhang H."/>
            <person name="Zhang X."/>
            <person name="Huang J."/>
            <person name="Zhang X."/>
            <person name="Sun H."/>
            <person name="Wang H."/>
        </authorList>
    </citation>
    <scope>NUCLEOTIDE SEQUENCE [LARGE SCALE GENOMIC DNA]</scope>
    <source>
        <strain evidence="2">TB1705</strain>
        <tissue evidence="2">Leaf</tissue>
    </source>
</reference>
<evidence type="ECO:0000313" key="3">
    <source>
        <dbReference type="Proteomes" id="UP000541444"/>
    </source>
</evidence>
<organism evidence="2 3">
    <name type="scientific">Kingdonia uniflora</name>
    <dbReference type="NCBI Taxonomy" id="39325"/>
    <lineage>
        <taxon>Eukaryota</taxon>
        <taxon>Viridiplantae</taxon>
        <taxon>Streptophyta</taxon>
        <taxon>Embryophyta</taxon>
        <taxon>Tracheophyta</taxon>
        <taxon>Spermatophyta</taxon>
        <taxon>Magnoliopsida</taxon>
        <taxon>Ranunculales</taxon>
        <taxon>Circaeasteraceae</taxon>
        <taxon>Kingdonia</taxon>
    </lineage>
</organism>
<dbReference type="PANTHER" id="PTHR46310">
    <property type="entry name" value="AMIDASE 1"/>
    <property type="match status" value="1"/>
</dbReference>
<dbReference type="InterPro" id="IPR036928">
    <property type="entry name" value="AS_sf"/>
</dbReference>
<dbReference type="PANTHER" id="PTHR46310:SF7">
    <property type="entry name" value="AMIDASE 1"/>
    <property type="match status" value="1"/>
</dbReference>
<evidence type="ECO:0000259" key="1">
    <source>
        <dbReference type="Pfam" id="PF01425"/>
    </source>
</evidence>
<dbReference type="Proteomes" id="UP000541444">
    <property type="component" value="Unassembled WGS sequence"/>
</dbReference>
<gene>
    <name evidence="2" type="ORF">GIB67_005802</name>
</gene>
<dbReference type="AlphaFoldDB" id="A0A7J7MB91"/>